<protein>
    <submittedName>
        <fullName evidence="1">(northern house mosquito) hypothetical protein</fullName>
    </submittedName>
</protein>
<dbReference type="EMBL" id="HBUE01086590">
    <property type="protein sequence ID" value="CAG6479792.1"/>
    <property type="molecule type" value="Transcribed_RNA"/>
</dbReference>
<accession>A0A8D8BQS1</accession>
<evidence type="ECO:0000313" key="1">
    <source>
        <dbReference type="EMBL" id="CAG6479792.1"/>
    </source>
</evidence>
<organism evidence="1">
    <name type="scientific">Culex pipiens</name>
    <name type="common">House mosquito</name>
    <dbReference type="NCBI Taxonomy" id="7175"/>
    <lineage>
        <taxon>Eukaryota</taxon>
        <taxon>Metazoa</taxon>
        <taxon>Ecdysozoa</taxon>
        <taxon>Arthropoda</taxon>
        <taxon>Hexapoda</taxon>
        <taxon>Insecta</taxon>
        <taxon>Pterygota</taxon>
        <taxon>Neoptera</taxon>
        <taxon>Endopterygota</taxon>
        <taxon>Diptera</taxon>
        <taxon>Nematocera</taxon>
        <taxon>Culicoidea</taxon>
        <taxon>Culicidae</taxon>
        <taxon>Culicinae</taxon>
        <taxon>Culicini</taxon>
        <taxon>Culex</taxon>
        <taxon>Culex</taxon>
    </lineage>
</organism>
<reference evidence="1" key="1">
    <citation type="submission" date="2021-05" db="EMBL/GenBank/DDBJ databases">
        <authorList>
            <person name="Alioto T."/>
            <person name="Alioto T."/>
            <person name="Gomez Garrido J."/>
        </authorList>
    </citation>
    <scope>NUCLEOTIDE SEQUENCE</scope>
</reference>
<name>A0A8D8BQS1_CULPI</name>
<dbReference type="AlphaFoldDB" id="A0A8D8BQS1"/>
<proteinExistence type="predicted"/>
<sequence length="100" mass="12143">MGKTSLQDFAGSRRRSRKKKNEALLFPIHFCDFFLTNFNVHKKSLNHMRKKKIRTKLMSFKIMEIMWKHKVEGQYQYSPKFVRRVWALHRCKQAKNSNLL</sequence>